<dbReference type="OrthoDB" id="7273335at2"/>
<gene>
    <name evidence="1" type="ORF">CFR72_14730</name>
</gene>
<reference evidence="1 2" key="1">
    <citation type="submission" date="2017-07" db="EMBL/GenBank/DDBJ databases">
        <title>A draft genome sequence of Gluconacetobacter entanii LTH 4560.</title>
        <authorList>
            <person name="Skraban J."/>
            <person name="Cleenwerck I."/>
            <person name="Vandamme P."/>
            <person name="Trcek J."/>
        </authorList>
    </citation>
    <scope>NUCLEOTIDE SEQUENCE [LARGE SCALE GENOMIC DNA]</scope>
    <source>
        <strain evidence="1 2">LTH 4560</strain>
    </source>
</reference>
<accession>A0A318PUS6</accession>
<proteinExistence type="predicted"/>
<sequence>MGLDFHQKRKCCCDDGQWVIRVNSKGFDQAGIFCPYAHPDPAHANSKINQPRITILWSDSVRILSQNLQGMLRGQL</sequence>
<dbReference type="AlphaFoldDB" id="A0A318PUS6"/>
<organism evidence="1 2">
    <name type="scientific">Gluconacetobacter entanii</name>
    <dbReference type="NCBI Taxonomy" id="108528"/>
    <lineage>
        <taxon>Bacteria</taxon>
        <taxon>Pseudomonadati</taxon>
        <taxon>Pseudomonadota</taxon>
        <taxon>Alphaproteobacteria</taxon>
        <taxon>Acetobacterales</taxon>
        <taxon>Acetobacteraceae</taxon>
        <taxon>Gluconacetobacter</taxon>
    </lineage>
</organism>
<name>A0A318PUS6_9PROT</name>
<comment type="caution">
    <text evidence="1">The sequence shown here is derived from an EMBL/GenBank/DDBJ whole genome shotgun (WGS) entry which is preliminary data.</text>
</comment>
<evidence type="ECO:0000313" key="2">
    <source>
        <dbReference type="Proteomes" id="UP000248301"/>
    </source>
</evidence>
<evidence type="ECO:0000313" key="1">
    <source>
        <dbReference type="EMBL" id="PYD61354.1"/>
    </source>
</evidence>
<protein>
    <submittedName>
        <fullName evidence="1">Uncharacterized protein</fullName>
    </submittedName>
</protein>
<dbReference type="Proteomes" id="UP000248301">
    <property type="component" value="Unassembled WGS sequence"/>
</dbReference>
<dbReference type="EMBL" id="NKUF01000056">
    <property type="protein sequence ID" value="PYD61354.1"/>
    <property type="molecule type" value="Genomic_DNA"/>
</dbReference>